<accession>A0A561UKL2</accession>
<comment type="caution">
    <text evidence="1">The sequence shown here is derived from an EMBL/GenBank/DDBJ whole genome shotgun (WGS) entry which is preliminary data.</text>
</comment>
<evidence type="ECO:0008006" key="3">
    <source>
        <dbReference type="Google" id="ProtNLM"/>
    </source>
</evidence>
<gene>
    <name evidence="1" type="ORF">FHX73_113771</name>
</gene>
<dbReference type="EMBL" id="VIWT01000001">
    <property type="protein sequence ID" value="TWF99911.1"/>
    <property type="molecule type" value="Genomic_DNA"/>
</dbReference>
<protein>
    <recommendedName>
        <fullName evidence="3">Tail terminator</fullName>
    </recommendedName>
</protein>
<dbReference type="InterPro" id="IPR024411">
    <property type="entry name" value="Tail_terminator_phage"/>
</dbReference>
<dbReference type="AlphaFoldDB" id="A0A561UKL2"/>
<proteinExistence type="predicted"/>
<dbReference type="Pfam" id="PF12691">
    <property type="entry name" value="Phage_tail_terminator_6"/>
    <property type="match status" value="1"/>
</dbReference>
<sequence length="139" mass="14647">MTDPLDGIAQYLAGLGLLTYDPTGASGDTFIDSMPPAPDAAVALTLYGSGEPDPLAAEDEVSLQVRIRGGPDPRVSRRRSQAVYSVLHGASGLALPDGTWLVLAIAQQTPTALGIDQNGRHEHVVNYRLTVTNPTVNRS</sequence>
<organism evidence="1 2">
    <name type="scientific">Kitasatospora viridis</name>
    <dbReference type="NCBI Taxonomy" id="281105"/>
    <lineage>
        <taxon>Bacteria</taxon>
        <taxon>Bacillati</taxon>
        <taxon>Actinomycetota</taxon>
        <taxon>Actinomycetes</taxon>
        <taxon>Kitasatosporales</taxon>
        <taxon>Streptomycetaceae</taxon>
        <taxon>Kitasatospora</taxon>
    </lineage>
</organism>
<dbReference type="Proteomes" id="UP000317940">
    <property type="component" value="Unassembled WGS sequence"/>
</dbReference>
<evidence type="ECO:0000313" key="1">
    <source>
        <dbReference type="EMBL" id="TWF99911.1"/>
    </source>
</evidence>
<evidence type="ECO:0000313" key="2">
    <source>
        <dbReference type="Proteomes" id="UP000317940"/>
    </source>
</evidence>
<keyword evidence="2" id="KW-1185">Reference proteome</keyword>
<reference evidence="1 2" key="1">
    <citation type="submission" date="2019-06" db="EMBL/GenBank/DDBJ databases">
        <title>Sequencing the genomes of 1000 actinobacteria strains.</title>
        <authorList>
            <person name="Klenk H.-P."/>
        </authorList>
    </citation>
    <scope>NUCLEOTIDE SEQUENCE [LARGE SCALE GENOMIC DNA]</scope>
    <source>
        <strain evidence="1 2">DSM 44826</strain>
    </source>
</reference>
<name>A0A561UKL2_9ACTN</name>
<dbReference type="RefSeq" id="WP_145906090.1">
    <property type="nucleotide sequence ID" value="NZ_BAAAMZ010000021.1"/>
</dbReference>
<dbReference type="OrthoDB" id="4953313at2"/>